<gene>
    <name evidence="2" type="ORF">H5411_32620</name>
</gene>
<accession>A0A8E1W4N9</accession>
<feature type="region of interest" description="Disordered" evidence="1">
    <location>
        <begin position="1"/>
        <end position="121"/>
    </location>
</feature>
<evidence type="ECO:0000313" key="3">
    <source>
        <dbReference type="Proteomes" id="UP000550260"/>
    </source>
</evidence>
<evidence type="ECO:0000313" key="2">
    <source>
        <dbReference type="EMBL" id="MBB2503872.1"/>
    </source>
</evidence>
<reference evidence="2 3" key="1">
    <citation type="submission" date="2020-08" db="EMBL/GenBank/DDBJ databases">
        <title>Amycolatopsis echigonensis JCM 21831.</title>
        <authorList>
            <person name="Tedsree N."/>
            <person name="Kuncharoen N."/>
            <person name="Likhitwitayawuid K."/>
            <person name="Tanasupawat S."/>
        </authorList>
    </citation>
    <scope>NUCLEOTIDE SEQUENCE [LARGE SCALE GENOMIC DNA]</scope>
    <source>
        <strain evidence="2 3">JCM 21831</strain>
    </source>
</reference>
<sequence>MPPGNGTVVATRPVAVSSNASRSGSRTPTATRWVTPSATMPSRGAPTGMTSPAGAAVTGAGAGFAGGQREHRDGGQARPDHAAQAVTGPEAGRQRKGGLDGEVDREQSEGDADQAQRAIPA</sequence>
<feature type="compositionally biased region" description="Polar residues" evidence="1">
    <location>
        <begin position="16"/>
        <end position="40"/>
    </location>
</feature>
<feature type="compositionally biased region" description="Basic and acidic residues" evidence="1">
    <location>
        <begin position="68"/>
        <end position="81"/>
    </location>
</feature>
<organism evidence="2 3">
    <name type="scientific">Amycolatopsis echigonensis</name>
    <dbReference type="NCBI Taxonomy" id="2576905"/>
    <lineage>
        <taxon>Bacteria</taxon>
        <taxon>Bacillati</taxon>
        <taxon>Actinomycetota</taxon>
        <taxon>Actinomycetes</taxon>
        <taxon>Pseudonocardiales</taxon>
        <taxon>Pseudonocardiaceae</taxon>
        <taxon>Amycolatopsis</taxon>
    </lineage>
</organism>
<dbReference type="RefSeq" id="WP_183126018.1">
    <property type="nucleotide sequence ID" value="NZ_JACJHR010000061.1"/>
</dbReference>
<feature type="compositionally biased region" description="Basic and acidic residues" evidence="1">
    <location>
        <begin position="97"/>
        <end position="108"/>
    </location>
</feature>
<proteinExistence type="predicted"/>
<dbReference type="EMBL" id="JACJHR010000061">
    <property type="protein sequence ID" value="MBB2503872.1"/>
    <property type="molecule type" value="Genomic_DNA"/>
</dbReference>
<dbReference type="Proteomes" id="UP000550260">
    <property type="component" value="Unassembled WGS sequence"/>
</dbReference>
<protein>
    <submittedName>
        <fullName evidence="2">Uncharacterized protein</fullName>
    </submittedName>
</protein>
<comment type="caution">
    <text evidence="2">The sequence shown here is derived from an EMBL/GenBank/DDBJ whole genome shotgun (WGS) entry which is preliminary data.</text>
</comment>
<dbReference type="AlphaFoldDB" id="A0A8E1W4N9"/>
<evidence type="ECO:0000256" key="1">
    <source>
        <dbReference type="SAM" id="MobiDB-lite"/>
    </source>
</evidence>
<name>A0A8E1W4N9_9PSEU</name>